<proteinExistence type="predicted"/>
<evidence type="ECO:0000256" key="1">
    <source>
        <dbReference type="SAM" id="Phobius"/>
    </source>
</evidence>
<keyword evidence="1" id="KW-0472">Membrane</keyword>
<comment type="caution">
    <text evidence="2">The sequence shown here is derived from an EMBL/GenBank/DDBJ whole genome shotgun (WGS) entry which is preliminary data.</text>
</comment>
<gene>
    <name evidence="2" type="ORF">PROFUN_04614</name>
</gene>
<keyword evidence="3" id="KW-1185">Reference proteome</keyword>
<reference evidence="2 3" key="1">
    <citation type="journal article" date="2018" name="Genome Biol. Evol.">
        <title>Multiple Roots of Fruiting Body Formation in Amoebozoa.</title>
        <authorList>
            <person name="Hillmann F."/>
            <person name="Forbes G."/>
            <person name="Novohradska S."/>
            <person name="Ferling I."/>
            <person name="Riege K."/>
            <person name="Groth M."/>
            <person name="Westermann M."/>
            <person name="Marz M."/>
            <person name="Spaller T."/>
            <person name="Winckler T."/>
            <person name="Schaap P."/>
            <person name="Glockner G."/>
        </authorList>
    </citation>
    <scope>NUCLEOTIDE SEQUENCE [LARGE SCALE GENOMIC DNA]</scope>
    <source>
        <strain evidence="2 3">Jena</strain>
    </source>
</reference>
<sequence length="263" mass="29700">MRRTQHLWSDSWNSPRSGIFHKDIRSNTKEIDRPSNYLLTQTWGNSIISTSSSKDSTNKRNDSTSGIICPFVAFTANLRRKYDANPSLGQAFSRRRPSQRTSSTLRLLLSAALLRHLGRRSWKLTFKLPLPRQLEDIQIQRDYTNKWSLCEPACQSDRPCIYECMSAGCNHLVFSRKDKRAPTELGEIDTRESSFKQCVLSELEAVHKSMSMRGPQNGAFSNTSPGKPGHIFACIFTSWGAALVAIILTLISAVACFPDNYYA</sequence>
<evidence type="ECO:0000313" key="2">
    <source>
        <dbReference type="EMBL" id="PRP87587.1"/>
    </source>
</evidence>
<dbReference type="AlphaFoldDB" id="A0A2P6NUD5"/>
<feature type="transmembrane region" description="Helical" evidence="1">
    <location>
        <begin position="231"/>
        <end position="255"/>
    </location>
</feature>
<keyword evidence="1" id="KW-0812">Transmembrane</keyword>
<organism evidence="2 3">
    <name type="scientific">Planoprotostelium fungivorum</name>
    <dbReference type="NCBI Taxonomy" id="1890364"/>
    <lineage>
        <taxon>Eukaryota</taxon>
        <taxon>Amoebozoa</taxon>
        <taxon>Evosea</taxon>
        <taxon>Variosea</taxon>
        <taxon>Cavosteliida</taxon>
        <taxon>Cavosteliaceae</taxon>
        <taxon>Planoprotostelium</taxon>
    </lineage>
</organism>
<dbReference type="InParanoid" id="A0A2P6NUD5"/>
<evidence type="ECO:0000313" key="3">
    <source>
        <dbReference type="Proteomes" id="UP000241769"/>
    </source>
</evidence>
<dbReference type="EMBL" id="MDYQ01000019">
    <property type="protein sequence ID" value="PRP87587.1"/>
    <property type="molecule type" value="Genomic_DNA"/>
</dbReference>
<keyword evidence="1" id="KW-1133">Transmembrane helix</keyword>
<protein>
    <submittedName>
        <fullName evidence="2">Uncharacterized protein</fullName>
    </submittedName>
</protein>
<name>A0A2P6NUD5_9EUKA</name>
<accession>A0A2P6NUD5</accession>
<dbReference type="Proteomes" id="UP000241769">
    <property type="component" value="Unassembled WGS sequence"/>
</dbReference>